<dbReference type="SUPFAM" id="SSF52833">
    <property type="entry name" value="Thioredoxin-like"/>
    <property type="match status" value="1"/>
</dbReference>
<evidence type="ECO:0000256" key="3">
    <source>
        <dbReference type="SAM" id="SignalP"/>
    </source>
</evidence>
<evidence type="ECO:0000313" key="5">
    <source>
        <dbReference type="EMBL" id="KAB0268459.1"/>
    </source>
</evidence>
<evidence type="ECO:0000259" key="4">
    <source>
        <dbReference type="PROSITE" id="PS51352"/>
    </source>
</evidence>
<dbReference type="RefSeq" id="WP_150942641.1">
    <property type="nucleotide sequence ID" value="NZ_VCMV01000006.1"/>
</dbReference>
<name>A0A5N3PFG9_9HYPH</name>
<dbReference type="Proteomes" id="UP000325684">
    <property type="component" value="Unassembled WGS sequence"/>
</dbReference>
<dbReference type="InterPro" id="IPR013766">
    <property type="entry name" value="Thioredoxin_domain"/>
</dbReference>
<comment type="function">
    <text evidence="1">May be required for disulfide bond formation in some proteins.</text>
</comment>
<gene>
    <name evidence="5" type="ORF">FEZ63_05550</name>
</gene>
<dbReference type="OrthoDB" id="9780147at2"/>
<dbReference type="GO" id="GO:0015036">
    <property type="term" value="F:disulfide oxidoreductase activity"/>
    <property type="evidence" value="ECO:0007669"/>
    <property type="project" value="UniProtKB-ARBA"/>
</dbReference>
<dbReference type="Pfam" id="PF13462">
    <property type="entry name" value="Thioredoxin_4"/>
    <property type="match status" value="1"/>
</dbReference>
<keyword evidence="6" id="KW-1185">Reference proteome</keyword>
<dbReference type="InterPro" id="IPR017937">
    <property type="entry name" value="Thioredoxin_CS"/>
</dbReference>
<feature type="domain" description="Thioredoxin" evidence="4">
    <location>
        <begin position="21"/>
        <end position="209"/>
    </location>
</feature>
<dbReference type="EMBL" id="VCMV01000006">
    <property type="protein sequence ID" value="KAB0268459.1"/>
    <property type="molecule type" value="Genomic_DNA"/>
</dbReference>
<reference evidence="5 6" key="1">
    <citation type="journal article" date="2019" name="Microorganisms">
        <title>Genome Insights into the Novel Species Microvirga brassicacearum, a Rapeseed Endophyte with Biotechnological Potential.</title>
        <authorList>
            <person name="Jimenez-Gomez A."/>
            <person name="Saati-Santamaria Z."/>
            <person name="Igual J.M."/>
            <person name="Rivas R."/>
            <person name="Mateos P.F."/>
            <person name="Garcia-Fraile P."/>
        </authorList>
    </citation>
    <scope>NUCLEOTIDE SEQUENCE [LARGE SCALE GENOMIC DNA]</scope>
    <source>
        <strain evidence="5 6">CDVBN77</strain>
    </source>
</reference>
<keyword evidence="2" id="KW-0676">Redox-active center</keyword>
<evidence type="ECO:0000313" key="6">
    <source>
        <dbReference type="Proteomes" id="UP000325684"/>
    </source>
</evidence>
<evidence type="ECO:0000256" key="2">
    <source>
        <dbReference type="ARBA" id="ARBA00023284"/>
    </source>
</evidence>
<proteinExistence type="predicted"/>
<dbReference type="PROSITE" id="PS51352">
    <property type="entry name" value="THIOREDOXIN_2"/>
    <property type="match status" value="1"/>
</dbReference>
<dbReference type="InterPro" id="IPR036249">
    <property type="entry name" value="Thioredoxin-like_sf"/>
</dbReference>
<protein>
    <recommendedName>
        <fullName evidence="4">Thioredoxin domain-containing protein</fullName>
    </recommendedName>
</protein>
<accession>A0A5N3PFG9</accession>
<keyword evidence="3" id="KW-0732">Signal</keyword>
<feature type="signal peptide" evidence="3">
    <location>
        <begin position="1"/>
        <end position="26"/>
    </location>
</feature>
<evidence type="ECO:0000256" key="1">
    <source>
        <dbReference type="ARBA" id="ARBA00003565"/>
    </source>
</evidence>
<organism evidence="5 6">
    <name type="scientific">Microvirga brassicacearum</name>
    <dbReference type="NCBI Taxonomy" id="2580413"/>
    <lineage>
        <taxon>Bacteria</taxon>
        <taxon>Pseudomonadati</taxon>
        <taxon>Pseudomonadota</taxon>
        <taxon>Alphaproteobacteria</taxon>
        <taxon>Hyphomicrobiales</taxon>
        <taxon>Methylobacteriaceae</taxon>
        <taxon>Microvirga</taxon>
    </lineage>
</organism>
<comment type="caution">
    <text evidence="5">The sequence shown here is derived from an EMBL/GenBank/DDBJ whole genome shotgun (WGS) entry which is preliminary data.</text>
</comment>
<sequence length="209" mass="22496">MIFLSRRMLLTGLALSGIATKSNAQAAPEAQRVPIELVEDTLDLGSAVRLGHARGDVIMVEYFDYNCPWCKRSAGDLPALLKAEPDLTYVLVNFAVLGKPSVEATRAALGHLQVQGPEQYLPFHLALFSLRGVVNGARAIAEAERLGGDRKRLIEAADSDRTTQWMKDAFTLGNSLGLVATPSFLVASDAYVGGMTLAQKREAIAKARA</sequence>
<dbReference type="PROSITE" id="PS00194">
    <property type="entry name" value="THIOREDOXIN_1"/>
    <property type="match status" value="1"/>
</dbReference>
<feature type="chain" id="PRO_5024373974" description="Thioredoxin domain-containing protein" evidence="3">
    <location>
        <begin position="27"/>
        <end position="209"/>
    </location>
</feature>
<dbReference type="AlphaFoldDB" id="A0A5N3PFG9"/>
<dbReference type="Gene3D" id="3.40.30.10">
    <property type="entry name" value="Glutaredoxin"/>
    <property type="match status" value="1"/>
</dbReference>
<dbReference type="InterPro" id="IPR012336">
    <property type="entry name" value="Thioredoxin-like_fold"/>
</dbReference>